<feature type="binding site" evidence="9">
    <location>
        <position position="120"/>
    </location>
    <ligand>
        <name>L-aspartate</name>
        <dbReference type="ChEBI" id="CHEBI:29991"/>
    </ligand>
</feature>
<dbReference type="RefSeq" id="WP_309490969.1">
    <property type="nucleotide sequence ID" value="NZ_JAENIG010000012.1"/>
</dbReference>
<feature type="binding site" evidence="9">
    <location>
        <position position="114"/>
    </location>
    <ligand>
        <name>ATP</name>
        <dbReference type="ChEBI" id="CHEBI:30616"/>
    </ligand>
</feature>
<dbReference type="Pfam" id="PF00764">
    <property type="entry name" value="Arginosuc_synth"/>
    <property type="match status" value="1"/>
</dbReference>
<comment type="catalytic activity">
    <reaction evidence="9">
        <text>L-citrulline + L-aspartate + ATP = 2-(N(omega)-L-arginino)succinate + AMP + diphosphate + H(+)</text>
        <dbReference type="Rhea" id="RHEA:10932"/>
        <dbReference type="ChEBI" id="CHEBI:15378"/>
        <dbReference type="ChEBI" id="CHEBI:29991"/>
        <dbReference type="ChEBI" id="CHEBI:30616"/>
        <dbReference type="ChEBI" id="CHEBI:33019"/>
        <dbReference type="ChEBI" id="CHEBI:57472"/>
        <dbReference type="ChEBI" id="CHEBI:57743"/>
        <dbReference type="ChEBI" id="CHEBI:456215"/>
        <dbReference type="EC" id="6.3.4.5"/>
    </reaction>
</comment>
<keyword evidence="8 9" id="KW-0067">ATP-binding</keyword>
<feature type="binding site" evidence="9">
    <location>
        <position position="300"/>
    </location>
    <ligand>
        <name>L-citrulline</name>
        <dbReference type="ChEBI" id="CHEBI:57743"/>
    </ligand>
</feature>
<dbReference type="PANTHER" id="PTHR11587">
    <property type="entry name" value="ARGININOSUCCINATE SYNTHASE"/>
    <property type="match status" value="1"/>
</dbReference>
<evidence type="ECO:0000256" key="2">
    <source>
        <dbReference type="ARBA" id="ARBA00011881"/>
    </source>
</evidence>
<evidence type="ECO:0000313" key="13">
    <source>
        <dbReference type="Proteomes" id="UP000634206"/>
    </source>
</evidence>
<dbReference type="NCBIfam" id="TIGR00032">
    <property type="entry name" value="argG"/>
    <property type="match status" value="1"/>
</dbReference>
<feature type="binding site" evidence="9">
    <location>
        <position position="33"/>
    </location>
    <ligand>
        <name>ATP</name>
        <dbReference type="ChEBI" id="CHEBI:30616"/>
    </ligand>
</feature>
<comment type="pathway">
    <text evidence="1 9">Amino-acid biosynthesis; L-arginine biosynthesis; L-arginine from L-ornithine and carbamoyl phosphate: step 2/3.</text>
</comment>
<dbReference type="GO" id="GO:0005737">
    <property type="term" value="C:cytoplasm"/>
    <property type="evidence" value="ECO:0007669"/>
    <property type="project" value="UniProtKB-SubCell"/>
</dbReference>
<dbReference type="EC" id="6.3.4.5" evidence="3 9"/>
<comment type="subunit">
    <text evidence="2 9">Homotetramer.</text>
</comment>
<evidence type="ECO:0000256" key="5">
    <source>
        <dbReference type="ARBA" id="ARBA00022598"/>
    </source>
</evidence>
<feature type="binding site" evidence="9">
    <location>
        <begin position="6"/>
        <end position="14"/>
    </location>
    <ligand>
        <name>ATP</name>
        <dbReference type="ChEBI" id="CHEBI:30616"/>
    </ligand>
</feature>
<evidence type="ECO:0000256" key="6">
    <source>
        <dbReference type="ARBA" id="ARBA00022605"/>
    </source>
</evidence>
<comment type="caution">
    <text evidence="12">The sequence shown here is derived from an EMBL/GenBank/DDBJ whole genome shotgun (WGS) entry which is preliminary data.</text>
</comment>
<dbReference type="Gene3D" id="3.90.1260.10">
    <property type="entry name" value="Argininosuccinate synthetase, chain A, domain 2"/>
    <property type="match status" value="1"/>
</dbReference>
<keyword evidence="4 9" id="KW-0055">Arginine biosynthesis</keyword>
<feature type="binding site" evidence="9">
    <location>
        <position position="177"/>
    </location>
    <ligand>
        <name>L-citrulline</name>
        <dbReference type="ChEBI" id="CHEBI:57743"/>
    </ligand>
</feature>
<dbReference type="Gene3D" id="3.40.50.620">
    <property type="entry name" value="HUPs"/>
    <property type="match status" value="1"/>
</dbReference>
<name>A0AAE2V919_9BACT</name>
<dbReference type="HAMAP" id="MF_00005">
    <property type="entry name" value="Arg_succ_synth_type1"/>
    <property type="match status" value="1"/>
</dbReference>
<dbReference type="NCBIfam" id="NF001770">
    <property type="entry name" value="PRK00509.1"/>
    <property type="match status" value="1"/>
</dbReference>
<feature type="binding site" evidence="9">
    <location>
        <position position="121"/>
    </location>
    <ligand>
        <name>L-aspartate</name>
        <dbReference type="ChEBI" id="CHEBI:29991"/>
    </ligand>
</feature>
<dbReference type="InterPro" id="IPR001518">
    <property type="entry name" value="Arginosuc_synth"/>
</dbReference>
<dbReference type="InterPro" id="IPR023434">
    <property type="entry name" value="Arginosuc_synth_type_1_subfam"/>
</dbReference>
<dbReference type="InterPro" id="IPR048267">
    <property type="entry name" value="Arginosuc_syn_N"/>
</dbReference>
<evidence type="ECO:0000256" key="7">
    <source>
        <dbReference type="ARBA" id="ARBA00022741"/>
    </source>
</evidence>
<evidence type="ECO:0000313" key="12">
    <source>
        <dbReference type="EMBL" id="MBK1856347.1"/>
    </source>
</evidence>
<dbReference type="FunFam" id="3.90.1260.10:FF:000007">
    <property type="entry name" value="Argininosuccinate synthase"/>
    <property type="match status" value="1"/>
</dbReference>
<evidence type="ECO:0000256" key="4">
    <source>
        <dbReference type="ARBA" id="ARBA00022571"/>
    </source>
</evidence>
<evidence type="ECO:0000259" key="10">
    <source>
        <dbReference type="Pfam" id="PF00764"/>
    </source>
</evidence>
<dbReference type="GO" id="GO:0000053">
    <property type="term" value="P:argininosuccinate metabolic process"/>
    <property type="evidence" value="ECO:0007669"/>
    <property type="project" value="TreeGrafter"/>
</dbReference>
<keyword evidence="7 9" id="KW-0547">Nucleotide-binding</keyword>
<protein>
    <recommendedName>
        <fullName evidence="3 9">Argininosuccinate synthase</fullName>
        <ecNumber evidence="3 9">6.3.4.5</ecNumber>
    </recommendedName>
    <alternativeName>
        <fullName evidence="9">Citrulline--aspartate ligase</fullName>
    </alternativeName>
</protein>
<dbReference type="GO" id="GO:0004055">
    <property type="term" value="F:argininosuccinate synthase activity"/>
    <property type="evidence" value="ECO:0007669"/>
    <property type="project" value="UniProtKB-UniRule"/>
</dbReference>
<feature type="binding site" evidence="9">
    <location>
        <position position="124"/>
    </location>
    <ligand>
        <name>L-citrulline</name>
        <dbReference type="ChEBI" id="CHEBI:57743"/>
    </ligand>
</feature>
<dbReference type="PANTHER" id="PTHR11587:SF2">
    <property type="entry name" value="ARGININOSUCCINATE SYNTHASE"/>
    <property type="match status" value="1"/>
</dbReference>
<dbReference type="Proteomes" id="UP000634206">
    <property type="component" value="Unassembled WGS sequence"/>
</dbReference>
<organism evidence="12 13">
    <name type="scientific">Oceaniferula flava</name>
    <dbReference type="NCBI Taxonomy" id="2800421"/>
    <lineage>
        <taxon>Bacteria</taxon>
        <taxon>Pseudomonadati</taxon>
        <taxon>Verrucomicrobiota</taxon>
        <taxon>Verrucomicrobiia</taxon>
        <taxon>Verrucomicrobiales</taxon>
        <taxon>Verrucomicrobiaceae</taxon>
        <taxon>Oceaniferula</taxon>
    </lineage>
</organism>
<feature type="domain" description="Arginosuccinate synthase-like N-terminal" evidence="10">
    <location>
        <begin position="2"/>
        <end position="166"/>
    </location>
</feature>
<accession>A0AAE2V919</accession>
<dbReference type="FunFam" id="3.40.50.620:FF:000019">
    <property type="entry name" value="Argininosuccinate synthase"/>
    <property type="match status" value="1"/>
</dbReference>
<dbReference type="Pfam" id="PF20979">
    <property type="entry name" value="Arginosuc_syn_C"/>
    <property type="match status" value="1"/>
</dbReference>
<dbReference type="PROSITE" id="PS00564">
    <property type="entry name" value="ARGININOSUCCIN_SYN_1"/>
    <property type="match status" value="1"/>
</dbReference>
<dbReference type="GO" id="GO:0000050">
    <property type="term" value="P:urea cycle"/>
    <property type="evidence" value="ECO:0007669"/>
    <property type="project" value="TreeGrafter"/>
</dbReference>
<feature type="binding site" evidence="9">
    <location>
        <position position="186"/>
    </location>
    <ligand>
        <name>L-citrulline</name>
        <dbReference type="ChEBI" id="CHEBI:57743"/>
    </ligand>
</feature>
<dbReference type="InterPro" id="IPR024074">
    <property type="entry name" value="AS_cat/multimer_dom_body"/>
</dbReference>
<reference evidence="12" key="1">
    <citation type="submission" date="2021-01" db="EMBL/GenBank/DDBJ databases">
        <title>Modified the classification status of verrucomicrobia.</title>
        <authorList>
            <person name="Feng X."/>
        </authorList>
    </citation>
    <scope>NUCLEOTIDE SEQUENCE</scope>
    <source>
        <strain evidence="12">5K15</strain>
    </source>
</reference>
<dbReference type="AlphaFoldDB" id="A0AAE2V919"/>
<evidence type="ECO:0000256" key="9">
    <source>
        <dbReference type="HAMAP-Rule" id="MF_00005"/>
    </source>
</evidence>
<feature type="binding site" evidence="9">
    <location>
        <position position="288"/>
    </location>
    <ligand>
        <name>L-citrulline</name>
        <dbReference type="ChEBI" id="CHEBI:57743"/>
    </ligand>
</feature>
<keyword evidence="5 9" id="KW-0436">Ligase</keyword>
<evidence type="ECO:0000256" key="8">
    <source>
        <dbReference type="ARBA" id="ARBA00022840"/>
    </source>
</evidence>
<evidence type="ECO:0000259" key="11">
    <source>
        <dbReference type="Pfam" id="PF20979"/>
    </source>
</evidence>
<dbReference type="GO" id="GO:0005524">
    <property type="term" value="F:ATP binding"/>
    <property type="evidence" value="ECO:0007669"/>
    <property type="project" value="UniProtKB-UniRule"/>
</dbReference>
<dbReference type="InterPro" id="IPR018223">
    <property type="entry name" value="Arginosuc_synth_CS"/>
</dbReference>
<comment type="similarity">
    <text evidence="9">Belongs to the argininosuccinate synthase family. Type 1 subfamily.</text>
</comment>
<feature type="binding site" evidence="9">
    <location>
        <position position="116"/>
    </location>
    <ligand>
        <name>L-aspartate</name>
        <dbReference type="ChEBI" id="CHEBI:29991"/>
    </ligand>
</feature>
<proteinExistence type="inferred from homology"/>
<feature type="binding site" evidence="9">
    <location>
        <position position="84"/>
    </location>
    <ligand>
        <name>L-citrulline</name>
        <dbReference type="ChEBI" id="CHEBI:57743"/>
    </ligand>
</feature>
<gene>
    <name evidence="9" type="primary">argG</name>
    <name evidence="12" type="ORF">JIN83_15345</name>
</gene>
<keyword evidence="6 9" id="KW-0028">Amino-acid biosynthesis</keyword>
<evidence type="ECO:0000256" key="1">
    <source>
        <dbReference type="ARBA" id="ARBA00004967"/>
    </source>
</evidence>
<comment type="subcellular location">
    <subcellularLocation>
        <location evidence="9">Cytoplasm</location>
    </subcellularLocation>
</comment>
<dbReference type="EMBL" id="JAENIG010000012">
    <property type="protein sequence ID" value="MBK1856347.1"/>
    <property type="molecule type" value="Genomic_DNA"/>
</dbReference>
<dbReference type="CDD" id="cd01999">
    <property type="entry name" value="ASS"/>
    <property type="match status" value="1"/>
</dbReference>
<dbReference type="InterPro" id="IPR048268">
    <property type="entry name" value="Arginosuc_syn_C"/>
</dbReference>
<feature type="domain" description="Arginosuccinate synthase C-terminal" evidence="11">
    <location>
        <begin position="176"/>
        <end position="420"/>
    </location>
</feature>
<feature type="binding site" evidence="9">
    <location>
        <position position="120"/>
    </location>
    <ligand>
        <name>L-citrulline</name>
        <dbReference type="ChEBI" id="CHEBI:57743"/>
    </ligand>
</feature>
<keyword evidence="13" id="KW-1185">Reference proteome</keyword>
<sequence length="427" mass="47160">MKIVVAYSGGLDTSVLLLWLKEKYNAEVIAYCADVGQGEELDGLEEKALKTGASKCYIGDLKEEFAADYIYPMFQANALYEGRYLLGTSIARPCISKGMVDVAIKEGADAIAHGATGKGNDQVRFELSVAALAPDIKMIAPWRDDEFRAQFPGRSEMIAYCEEHGIDVTASKKKPYSMDRNLLHISFEAGDLEDTWHDATGEADRDMYVLSVSPEEAPDTPEYVQFLFEKGNIIGLQYDGLEKVIADLGDFKVEGEKDGYTLLSPYGVMRVLNFLGGKHGIGRVDIVENRFVGMKSRGVYETPGGTIILAAHRDLETLTMDREAQYVRDDLITKYSQLVYNGFWFAPEREAIQALVTSTQQTVSGEVRLKLYKGNCMQAGRRSPLSLYSEDVATMEGGAEEAYNQNDATGFIALNALRLKASARQNG</sequence>
<keyword evidence="9" id="KW-0963">Cytoplasm</keyword>
<dbReference type="SUPFAM" id="SSF69864">
    <property type="entry name" value="Argininosuccinate synthetase, C-terminal domain"/>
    <property type="match status" value="1"/>
</dbReference>
<dbReference type="GO" id="GO:0006526">
    <property type="term" value="P:L-arginine biosynthetic process"/>
    <property type="evidence" value="ECO:0007669"/>
    <property type="project" value="UniProtKB-UniRule"/>
</dbReference>
<evidence type="ECO:0000256" key="3">
    <source>
        <dbReference type="ARBA" id="ARBA00012286"/>
    </source>
</evidence>
<dbReference type="PROSITE" id="PS00565">
    <property type="entry name" value="ARGININOSUCCIN_SYN_2"/>
    <property type="match status" value="1"/>
</dbReference>
<dbReference type="SUPFAM" id="SSF52402">
    <property type="entry name" value="Adenine nucleotide alpha hydrolases-like"/>
    <property type="match status" value="1"/>
</dbReference>
<feature type="binding site" evidence="9">
    <location>
        <position position="89"/>
    </location>
    <ligand>
        <name>L-citrulline</name>
        <dbReference type="ChEBI" id="CHEBI:57743"/>
    </ligand>
</feature>
<dbReference type="InterPro" id="IPR014729">
    <property type="entry name" value="Rossmann-like_a/b/a_fold"/>
</dbReference>